<gene>
    <name evidence="2" type="ORF">PTTT1_LOCUS27948</name>
</gene>
<protein>
    <recommendedName>
        <fullName evidence="3">Pre-rRNA-processing protein Ipi1 N-terminal domain-containing protein</fullName>
    </recommendedName>
</protein>
<dbReference type="InterPro" id="IPR016024">
    <property type="entry name" value="ARM-type_fold"/>
</dbReference>
<dbReference type="PANTHER" id="PTHR16056">
    <property type="entry name" value="REGULATOR OF MICROTUBULE DYNAMICS PROTEIN"/>
    <property type="match status" value="1"/>
</dbReference>
<evidence type="ECO:0000313" key="2">
    <source>
        <dbReference type="EMBL" id="CAG9285097.1"/>
    </source>
</evidence>
<dbReference type="PANTHER" id="PTHR16056:SF2">
    <property type="entry name" value="TESTIS-EXPRESSED PROTEIN 10"/>
    <property type="match status" value="1"/>
</dbReference>
<feature type="compositionally biased region" description="Basic residues" evidence="1">
    <location>
        <begin position="20"/>
        <end position="29"/>
    </location>
</feature>
<accession>A0A8J9X4G1</accession>
<dbReference type="EMBL" id="OU594943">
    <property type="protein sequence ID" value="CAG9285097.1"/>
    <property type="molecule type" value="Genomic_DNA"/>
</dbReference>
<dbReference type="SUPFAM" id="SSF48371">
    <property type="entry name" value="ARM repeat"/>
    <property type="match status" value="1"/>
</dbReference>
<dbReference type="Gene3D" id="1.25.10.10">
    <property type="entry name" value="Leucine-rich Repeat Variant"/>
    <property type="match status" value="1"/>
</dbReference>
<organism evidence="2">
    <name type="scientific">Phaeodactylum tricornutum</name>
    <name type="common">Diatom</name>
    <dbReference type="NCBI Taxonomy" id="2850"/>
    <lineage>
        <taxon>Eukaryota</taxon>
        <taxon>Sar</taxon>
        <taxon>Stramenopiles</taxon>
        <taxon>Ochrophyta</taxon>
        <taxon>Bacillariophyta</taxon>
        <taxon>Bacillariophyceae</taxon>
        <taxon>Bacillariophycidae</taxon>
        <taxon>Naviculales</taxon>
        <taxon>Phaeodactylaceae</taxon>
        <taxon>Phaeodactylum</taxon>
    </lineage>
</organism>
<evidence type="ECO:0000256" key="1">
    <source>
        <dbReference type="SAM" id="MobiDB-lite"/>
    </source>
</evidence>
<reference evidence="2" key="1">
    <citation type="submission" date="2022-02" db="EMBL/GenBank/DDBJ databases">
        <authorList>
            <person name="Giguere J D."/>
        </authorList>
    </citation>
    <scope>NUCLEOTIDE SEQUENCE</scope>
    <source>
        <strain evidence="2">CCAP 1055/1</strain>
    </source>
</reference>
<feature type="region of interest" description="Disordered" evidence="1">
    <location>
        <begin position="223"/>
        <end position="252"/>
    </location>
</feature>
<feature type="region of interest" description="Disordered" evidence="1">
    <location>
        <begin position="1"/>
        <end position="31"/>
    </location>
</feature>
<dbReference type="Proteomes" id="UP000836788">
    <property type="component" value="Chromosome 2"/>
</dbReference>
<name>A0A8J9X4G1_PHATR</name>
<dbReference type="AlphaFoldDB" id="A0A8J9X4G1"/>
<evidence type="ECO:0008006" key="3">
    <source>
        <dbReference type="Google" id="ProtNLM"/>
    </source>
</evidence>
<dbReference type="InterPro" id="IPR011989">
    <property type="entry name" value="ARM-like"/>
</dbReference>
<dbReference type="GO" id="GO:0005634">
    <property type="term" value="C:nucleus"/>
    <property type="evidence" value="ECO:0007669"/>
    <property type="project" value="TreeGrafter"/>
</dbReference>
<proteinExistence type="predicted"/>
<sequence>MAPLTKGKSGNAKNADFKRIKAKVGKKAPKPANVTDTAFRAASLQTSSQTSFTNGGAPAANLSDDVSLYSARGRSLQSLASQLSHPAAAVRASAAKGLYDLVSGAAATATGATSSSLLQAHLSALIPAVGKCVVDEDSEVRTVGTNILRETVNKLNEKATMALRPFIKLLIAFVASALNSLDRDSRRDGAILVELLSSSVPTLVAPYAVELLPALIRSLDDRDTRLPKQPGINGSSDTGTKKRKRRLPSVVSNKSTANLNGRHLLLQSLVTLLQSAATLTGSSKSETQQQSATGEYLSEPDLIFGTGGRSRNAVILRGRPTRRLAQLSPIQKLTDLPSLEAFRLSLARNDGPIKVGLNTSLPPKTVQQLYHKLRDCFVETTQRGYFDAKQGYVMTVTDLSTFLLVAKALRLTWDVFGNEWSQLQAESDVADMRKSFAQAVSLILEIFPISRADEATQVVADDVNGELCVTLVLMGPTSANQGKEKTGWADKVVAHVLTSMDEMHVQCHQASSMSPTSARSVFAVLNGLVLTGLCNVKSQNRLISMFSSTFFAPESKDSARMCTSICRQATDVANRIFERMNYDIDKASEPMQKLAVDVLKTIPAYLVAWGAIYIPESSSAIALLHHLVRRLGDEDKSMLDLGKLRNDLDQLMMVSESMQKQKFTTWSTVLECYPPTLQRLFVSLIIMLGKPSDITLKLLGRISARCQAKGDPDKLAIYVAQSMFSIRKTVSMSSFLTFLIDGTGVFLFEESAFHSKPKTEGDNRYIRLFELDNGVRLAATNLVACGSSAKTLPMLEALLSTLIRSCDVTKTSTHRELFRIRAGFSILALFALDLRRQGSSIFDILPRAFKVQAMAGIGRLLAHAPSLDSESNENIDRALQAWIRPVVTLLASEDGLLVDSFTVLVSSLHNWPDTHRTSAVQTLLLVIRAPTLAPVFRRSDIAAMVAQAKVLEQASAESPLASIAGQVVAELELHISG</sequence>